<accession>A0AAE2CQY2</accession>
<comment type="caution">
    <text evidence="1">The sequence shown here is derived from an EMBL/GenBank/DDBJ whole genome shotgun (WGS) entry which is preliminary data.</text>
</comment>
<dbReference type="GO" id="GO:0071006">
    <property type="term" value="C:U2-type catalytic step 1 spliceosome"/>
    <property type="evidence" value="ECO:0007669"/>
    <property type="project" value="TreeGrafter"/>
</dbReference>
<gene>
    <name evidence="1" type="ORF">Salat_0882800</name>
</gene>
<evidence type="ECO:0000313" key="2">
    <source>
        <dbReference type="Proteomes" id="UP001293254"/>
    </source>
</evidence>
<keyword evidence="2" id="KW-1185">Reference proteome</keyword>
<protein>
    <submittedName>
        <fullName evidence="1">Uncharacterized protein</fullName>
    </submittedName>
</protein>
<dbReference type="AlphaFoldDB" id="A0AAE2CQY2"/>
<dbReference type="Pfam" id="PF04502">
    <property type="entry name" value="Saf4_Yju2"/>
    <property type="match status" value="2"/>
</dbReference>
<dbReference type="GO" id="GO:0000398">
    <property type="term" value="P:mRNA splicing, via spliceosome"/>
    <property type="evidence" value="ECO:0007669"/>
    <property type="project" value="InterPro"/>
</dbReference>
<sequence>MEKLVKSSAAIAVTPVKMHIPFELRCNECGRRTHKGDIYLGLKEEVEKDSCLDVEIYRFDFKCPSCRATFSIKSDPGRYDYVVESEIGESVAAIATLMKMHIPFELWCNDCGKQAYKGDKFLRSKEEVGKDSYLGVDIYIFEFQCPSCHIAFFIKSDPGWYDYIVESGATLIPRKF</sequence>
<reference evidence="1" key="1">
    <citation type="submission" date="2020-06" db="EMBL/GenBank/DDBJ databases">
        <authorList>
            <person name="Li T."/>
            <person name="Hu X."/>
            <person name="Zhang T."/>
            <person name="Song X."/>
            <person name="Zhang H."/>
            <person name="Dai N."/>
            <person name="Sheng W."/>
            <person name="Hou X."/>
            <person name="Wei L."/>
        </authorList>
    </citation>
    <scope>NUCLEOTIDE SEQUENCE</scope>
    <source>
        <strain evidence="1">3651</strain>
        <tissue evidence="1">Leaf</tissue>
    </source>
</reference>
<reference evidence="1" key="2">
    <citation type="journal article" date="2024" name="Plant">
        <title>Genomic evolution and insights into agronomic trait innovations of Sesamum species.</title>
        <authorList>
            <person name="Miao H."/>
            <person name="Wang L."/>
            <person name="Qu L."/>
            <person name="Liu H."/>
            <person name="Sun Y."/>
            <person name="Le M."/>
            <person name="Wang Q."/>
            <person name="Wei S."/>
            <person name="Zheng Y."/>
            <person name="Lin W."/>
            <person name="Duan Y."/>
            <person name="Cao H."/>
            <person name="Xiong S."/>
            <person name="Wang X."/>
            <person name="Wei L."/>
            <person name="Li C."/>
            <person name="Ma Q."/>
            <person name="Ju M."/>
            <person name="Zhao R."/>
            <person name="Li G."/>
            <person name="Mu C."/>
            <person name="Tian Q."/>
            <person name="Mei H."/>
            <person name="Zhang T."/>
            <person name="Gao T."/>
            <person name="Zhang H."/>
        </authorList>
    </citation>
    <scope>NUCLEOTIDE SEQUENCE</scope>
    <source>
        <strain evidence="1">3651</strain>
    </source>
</reference>
<dbReference type="PANTHER" id="PTHR12111:SF1">
    <property type="entry name" value="SPLICING FACTOR YJU2"/>
    <property type="match status" value="1"/>
</dbReference>
<dbReference type="Proteomes" id="UP001293254">
    <property type="component" value="Unassembled WGS sequence"/>
</dbReference>
<name>A0AAE2CQY2_9LAMI</name>
<dbReference type="PANTHER" id="PTHR12111">
    <property type="entry name" value="SPLICING FACTOR YJU2"/>
    <property type="match status" value="1"/>
</dbReference>
<dbReference type="EMBL" id="JACGWO010000003">
    <property type="protein sequence ID" value="KAK4431207.1"/>
    <property type="molecule type" value="Genomic_DNA"/>
</dbReference>
<evidence type="ECO:0000313" key="1">
    <source>
        <dbReference type="EMBL" id="KAK4431207.1"/>
    </source>
</evidence>
<dbReference type="InterPro" id="IPR007590">
    <property type="entry name" value="Saf4/Yju2"/>
</dbReference>
<organism evidence="1 2">
    <name type="scientific">Sesamum alatum</name>
    <dbReference type="NCBI Taxonomy" id="300844"/>
    <lineage>
        <taxon>Eukaryota</taxon>
        <taxon>Viridiplantae</taxon>
        <taxon>Streptophyta</taxon>
        <taxon>Embryophyta</taxon>
        <taxon>Tracheophyta</taxon>
        <taxon>Spermatophyta</taxon>
        <taxon>Magnoliopsida</taxon>
        <taxon>eudicotyledons</taxon>
        <taxon>Gunneridae</taxon>
        <taxon>Pentapetalae</taxon>
        <taxon>asterids</taxon>
        <taxon>lamiids</taxon>
        <taxon>Lamiales</taxon>
        <taxon>Pedaliaceae</taxon>
        <taxon>Sesamum</taxon>
    </lineage>
</organism>
<proteinExistence type="predicted"/>